<name>A0A845SGN9_9GAMM</name>
<dbReference type="EMBL" id="WUBS01000010">
    <property type="protein sequence ID" value="NDL64030.1"/>
    <property type="molecule type" value="Genomic_DNA"/>
</dbReference>
<gene>
    <name evidence="2" type="ORF">GRH90_14890</name>
</gene>
<evidence type="ECO:0000313" key="3">
    <source>
        <dbReference type="Proteomes" id="UP000461443"/>
    </source>
</evidence>
<organism evidence="2 3">
    <name type="scientific">Acerihabitans arboris</name>
    <dbReference type="NCBI Taxonomy" id="2691583"/>
    <lineage>
        <taxon>Bacteria</taxon>
        <taxon>Pseudomonadati</taxon>
        <taxon>Pseudomonadota</taxon>
        <taxon>Gammaproteobacteria</taxon>
        <taxon>Enterobacterales</taxon>
        <taxon>Pectobacteriaceae</taxon>
        <taxon>Acerihabitans</taxon>
    </lineage>
</organism>
<dbReference type="InterPro" id="IPR009057">
    <property type="entry name" value="Homeodomain-like_sf"/>
</dbReference>
<reference evidence="2 3" key="2">
    <citation type="submission" date="2020-02" db="EMBL/GenBank/DDBJ databases">
        <title>The new genus of Enterobacteriales.</title>
        <authorList>
            <person name="Kim I.S."/>
        </authorList>
    </citation>
    <scope>NUCLEOTIDE SEQUENCE [LARGE SCALE GENOMIC DNA]</scope>
    <source>
        <strain evidence="2 3">SAP-6</strain>
    </source>
</reference>
<comment type="caution">
    <text evidence="2">The sequence shown here is derived from an EMBL/GenBank/DDBJ whole genome shotgun (WGS) entry which is preliminary data.</text>
</comment>
<dbReference type="GO" id="GO:0004803">
    <property type="term" value="F:transposase activity"/>
    <property type="evidence" value="ECO:0007669"/>
    <property type="project" value="InterPro"/>
</dbReference>
<dbReference type="GO" id="GO:0003677">
    <property type="term" value="F:DNA binding"/>
    <property type="evidence" value="ECO:0007669"/>
    <property type="project" value="InterPro"/>
</dbReference>
<dbReference type="Pfam" id="PF01527">
    <property type="entry name" value="HTH_Tnp_1"/>
    <property type="match status" value="1"/>
</dbReference>
<protein>
    <submittedName>
        <fullName evidence="2">Transposase</fullName>
    </submittedName>
</protein>
<dbReference type="GO" id="GO:0006313">
    <property type="term" value="P:DNA transposition"/>
    <property type="evidence" value="ECO:0007669"/>
    <property type="project" value="InterPro"/>
</dbReference>
<reference evidence="2 3" key="1">
    <citation type="submission" date="2019-12" db="EMBL/GenBank/DDBJ databases">
        <authorList>
            <person name="Lee S.D."/>
        </authorList>
    </citation>
    <scope>NUCLEOTIDE SEQUENCE [LARGE SCALE GENOMIC DNA]</scope>
    <source>
        <strain evidence="2 3">SAP-6</strain>
    </source>
</reference>
<sequence>MNNIYVFNSPITVNYPPDNITDVANNNEARITFPGHLCRWLRTADETMASHFLAVGNNTSPRLPITFNNWNKHTEHCRARNNSLARFSRFLAKIKPQGYPPPFKETAQQALAITRFSVIEKTGITYRTRFSLQQKMFFLHEAFRPGSSFIQVARRYGLQKSTLFSWRKRYAPTGGWESIINNEFALDRVSARVSSSHAVPGPVMPMDDCPSYHASRAKAGILPLSALFSRINQLKIHLRHRLKTNISLIKSIYHHTRDRELYRQQLHLDYRYGDQPRHKASRCVLCRLYTQYSHYFSYIPPAVRSPGSAIGTDEIFQHAALWHALSLKLIALLEHENDKLRILQREIAGPERDAKKDQDLPLDFSHPVSSRPLTMKTDFL</sequence>
<dbReference type="RefSeq" id="WP_162366747.1">
    <property type="nucleotide sequence ID" value="NZ_WUBS01000010.1"/>
</dbReference>
<dbReference type="Proteomes" id="UP000461443">
    <property type="component" value="Unassembled WGS sequence"/>
</dbReference>
<keyword evidence="3" id="KW-1185">Reference proteome</keyword>
<dbReference type="SUPFAM" id="SSF46689">
    <property type="entry name" value="Homeodomain-like"/>
    <property type="match status" value="1"/>
</dbReference>
<comment type="similarity">
    <text evidence="1">Belongs to the transposase 8 family.</text>
</comment>
<accession>A0A845SGN9</accession>
<evidence type="ECO:0000313" key="2">
    <source>
        <dbReference type="EMBL" id="NDL64030.1"/>
    </source>
</evidence>
<dbReference type="InterPro" id="IPR002514">
    <property type="entry name" value="Transposase_8"/>
</dbReference>
<proteinExistence type="inferred from homology"/>
<dbReference type="AlphaFoldDB" id="A0A845SGN9"/>
<evidence type="ECO:0000256" key="1">
    <source>
        <dbReference type="ARBA" id="ARBA00009964"/>
    </source>
</evidence>